<dbReference type="Proteomes" id="UP001064027">
    <property type="component" value="Chromosome"/>
</dbReference>
<keyword evidence="1" id="KW-0012">Acyltransferase</keyword>
<accession>A0ACD4C6N8</accession>
<evidence type="ECO:0000313" key="2">
    <source>
        <dbReference type="Proteomes" id="UP001064027"/>
    </source>
</evidence>
<proteinExistence type="predicted"/>
<evidence type="ECO:0000313" key="1">
    <source>
        <dbReference type="EMBL" id="UXH44049.1"/>
    </source>
</evidence>
<keyword evidence="2" id="KW-1185">Reference proteome</keyword>
<dbReference type="EC" id="2.3.1.-" evidence="1"/>
<sequence length="243" mass="26680">MVQIDMIDRVYAHWAEFLGCNYSDLIVPNVKVLQHSKSLDGYNGIYTFSNGISCIISAPLKYVPVLGKAVRNLGPAVVFDAEWLSQSLDGKHANIIGPTFQGYIEDDSLLQTSPSSVIKYKSEHHRTLLEELRDSCSEIEWQHSSIDEEKSSILLQILHGKVVAAGSWIKGESGFLSVGIITHPAYRGKGHAKTIVNALSQRGLTSGATMHYQTLESNTPSVAIAQSLGYKCLGRTIAIRFSM</sequence>
<dbReference type="EMBL" id="CP104558">
    <property type="protein sequence ID" value="UXH44049.1"/>
    <property type="molecule type" value="Genomic_DNA"/>
</dbReference>
<keyword evidence="1" id="KW-0808">Transferase</keyword>
<gene>
    <name evidence="1" type="ORF">N5C46_20815</name>
</gene>
<reference evidence="1" key="1">
    <citation type="submission" date="2022-09" db="EMBL/GenBank/DDBJ databases">
        <title>Complete genome sequence of Rossellomorea vietnamensis strain RL-WG62, a newly isolated PGPR with the potential for plant salinity stress alleviation.</title>
        <authorList>
            <person name="Ren L."/>
            <person name="Wang G."/>
            <person name="Hu H."/>
        </authorList>
    </citation>
    <scope>NUCLEOTIDE SEQUENCE</scope>
    <source>
        <strain evidence="1">RL-WG62</strain>
    </source>
</reference>
<name>A0ACD4C6N8_9BACI</name>
<protein>
    <submittedName>
        <fullName evidence="1">GNAT family N-acetyltransferase</fullName>
        <ecNumber evidence="1">2.3.1.-</ecNumber>
    </submittedName>
</protein>
<organism evidence="1 2">
    <name type="scientific">Rossellomorea vietnamensis</name>
    <dbReference type="NCBI Taxonomy" id="218284"/>
    <lineage>
        <taxon>Bacteria</taxon>
        <taxon>Bacillati</taxon>
        <taxon>Bacillota</taxon>
        <taxon>Bacilli</taxon>
        <taxon>Bacillales</taxon>
        <taxon>Bacillaceae</taxon>
        <taxon>Rossellomorea</taxon>
    </lineage>
</organism>